<protein>
    <submittedName>
        <fullName evidence="1">Uncharacterized protein</fullName>
    </submittedName>
</protein>
<comment type="caution">
    <text evidence="1">The sequence shown here is derived from an EMBL/GenBank/DDBJ whole genome shotgun (WGS) entry which is preliminary data.</text>
</comment>
<sequence length="12" mass="1291">MAPKKQESFAPG</sequence>
<organism evidence="1 2">
    <name type="scientific">Penicillium vulpinum</name>
    <dbReference type="NCBI Taxonomy" id="29845"/>
    <lineage>
        <taxon>Eukaryota</taxon>
        <taxon>Fungi</taxon>
        <taxon>Dikarya</taxon>
        <taxon>Ascomycota</taxon>
        <taxon>Pezizomycotina</taxon>
        <taxon>Eurotiomycetes</taxon>
        <taxon>Eurotiomycetidae</taxon>
        <taxon>Eurotiales</taxon>
        <taxon>Aspergillaceae</taxon>
        <taxon>Penicillium</taxon>
    </lineage>
</organism>
<evidence type="ECO:0000313" key="2">
    <source>
        <dbReference type="Proteomes" id="UP000191518"/>
    </source>
</evidence>
<keyword evidence="2" id="KW-1185">Reference proteome</keyword>
<reference evidence="2" key="1">
    <citation type="journal article" date="2017" name="Nat. Microbiol.">
        <title>Global analysis of biosynthetic gene clusters reveals vast potential of secondary metabolite production in Penicillium species.</title>
        <authorList>
            <person name="Nielsen J.C."/>
            <person name="Grijseels S."/>
            <person name="Prigent S."/>
            <person name="Ji B."/>
            <person name="Dainat J."/>
            <person name="Nielsen K.F."/>
            <person name="Frisvad J.C."/>
            <person name="Workman M."/>
            <person name="Nielsen J."/>
        </authorList>
    </citation>
    <scope>NUCLEOTIDE SEQUENCE [LARGE SCALE GENOMIC DNA]</scope>
    <source>
        <strain evidence="2">IBT 29486</strain>
    </source>
</reference>
<accession>A0A1V6S1R1</accession>
<name>A0A1V6S1R1_9EURO</name>
<evidence type="ECO:0000313" key="1">
    <source>
        <dbReference type="EMBL" id="OQE07982.1"/>
    </source>
</evidence>
<dbReference type="EMBL" id="MDYP01000011">
    <property type="protein sequence ID" value="OQE07982.1"/>
    <property type="molecule type" value="Genomic_DNA"/>
</dbReference>
<gene>
    <name evidence="1" type="ORF">PENVUL_c011G05913</name>
</gene>
<dbReference type="Proteomes" id="UP000191518">
    <property type="component" value="Unassembled WGS sequence"/>
</dbReference>
<proteinExistence type="predicted"/>